<dbReference type="InterPro" id="IPR034904">
    <property type="entry name" value="FSCA_dom_sf"/>
</dbReference>
<dbReference type="InterPro" id="IPR002744">
    <property type="entry name" value="MIP18-like"/>
</dbReference>
<dbReference type="Pfam" id="PF01883">
    <property type="entry name" value="FeS_assembly_P"/>
    <property type="match status" value="1"/>
</dbReference>
<comment type="caution">
    <text evidence="2">The sequence shown here is derived from an EMBL/GenBank/DDBJ whole genome shotgun (WGS) entry which is preliminary data.</text>
</comment>
<dbReference type="AlphaFoldDB" id="A0A8J2BM98"/>
<proteinExistence type="predicted"/>
<organism evidence="2 3">
    <name type="scientific">Candidatus Methylacidithermus pantelleriae</name>
    <dbReference type="NCBI Taxonomy" id="2744239"/>
    <lineage>
        <taxon>Bacteria</taxon>
        <taxon>Pseudomonadati</taxon>
        <taxon>Verrucomicrobiota</taxon>
        <taxon>Methylacidiphilae</taxon>
        <taxon>Methylacidiphilales</taxon>
        <taxon>Methylacidiphilaceae</taxon>
        <taxon>Candidatus Methylacidithermus</taxon>
    </lineage>
</organism>
<protein>
    <submittedName>
        <fullName evidence="2">Predicted metal-sulfur cluster biosynthetic enzyme</fullName>
    </submittedName>
</protein>
<evidence type="ECO:0000313" key="3">
    <source>
        <dbReference type="Proteomes" id="UP000663859"/>
    </source>
</evidence>
<name>A0A8J2BM98_9BACT</name>
<accession>A0A8J2BM98</accession>
<dbReference type="PANTHER" id="PTHR42831">
    <property type="entry name" value="FE-S PROTEIN MATURATION AUXILIARY FACTOR YITW"/>
    <property type="match status" value="1"/>
</dbReference>
<dbReference type="SUPFAM" id="SSF117916">
    <property type="entry name" value="Fe-S cluster assembly (FSCA) domain-like"/>
    <property type="match status" value="1"/>
</dbReference>
<gene>
    <name evidence="2" type="primary">paaD</name>
    <name evidence="2" type="ORF">MPNT_10215</name>
</gene>
<dbReference type="EMBL" id="CAJNOB010000001">
    <property type="protein sequence ID" value="CAF0689417.1"/>
    <property type="molecule type" value="Genomic_DNA"/>
</dbReference>
<keyword evidence="3" id="KW-1185">Reference proteome</keyword>
<feature type="domain" description="MIP18 family-like" evidence="1">
    <location>
        <begin position="85"/>
        <end position="160"/>
    </location>
</feature>
<dbReference type="NCBIfam" id="TIGR03406">
    <property type="entry name" value="FeS_long_SufT"/>
    <property type="match status" value="1"/>
</dbReference>
<evidence type="ECO:0000259" key="1">
    <source>
        <dbReference type="Pfam" id="PF01883"/>
    </source>
</evidence>
<evidence type="ECO:0000313" key="2">
    <source>
        <dbReference type="EMBL" id="CAF0689417.1"/>
    </source>
</evidence>
<dbReference type="InterPro" id="IPR052339">
    <property type="entry name" value="Fe-S_Maturation_MIP18"/>
</dbReference>
<dbReference type="Gene3D" id="3.30.300.130">
    <property type="entry name" value="Fe-S cluster assembly (FSCA)"/>
    <property type="match status" value="1"/>
</dbReference>
<reference evidence="2" key="1">
    <citation type="submission" date="2021-02" db="EMBL/GenBank/DDBJ databases">
        <authorList>
            <person name="Cremers G."/>
            <person name="Picone N."/>
        </authorList>
    </citation>
    <scope>NUCLEOTIDE SEQUENCE</scope>
    <source>
        <strain evidence="2">PQ17</strain>
    </source>
</reference>
<sequence length="184" mass="19769">MSEEQRVILRDVEAIAIPSGAPIVVKKGTPFQVIQAMGGNYTVLCQGSFLARIAQKDADALGETTAGEVPRTAGEGLPQGPVDENMVLERLREVFDPEIPVNIVDLGLVYDCVISPREDGRYDVRVKMTLTAPGCGMGPVLAQEAESKIAQIPGVATAQVELVWDPPWTPAMITEEGRMQLGLI</sequence>
<dbReference type="InterPro" id="IPR017776">
    <property type="entry name" value="FeS_assembly_SufT_put"/>
</dbReference>
<dbReference type="PANTHER" id="PTHR42831:SF1">
    <property type="entry name" value="FE-S PROTEIN MATURATION AUXILIARY FACTOR YITW"/>
    <property type="match status" value="1"/>
</dbReference>
<dbReference type="RefSeq" id="WP_174581685.1">
    <property type="nucleotide sequence ID" value="NZ_CAJNOB010000001.1"/>
</dbReference>
<dbReference type="Proteomes" id="UP000663859">
    <property type="component" value="Unassembled WGS sequence"/>
</dbReference>